<protein>
    <recommendedName>
        <fullName evidence="3">Transposase</fullName>
    </recommendedName>
</protein>
<evidence type="ECO:0008006" key="3">
    <source>
        <dbReference type="Google" id="ProtNLM"/>
    </source>
</evidence>
<dbReference type="AlphaFoldDB" id="A0ABD5SKE1"/>
<accession>A0ABD5SKE1</accession>
<name>A0ABD5SKE1_9EURY</name>
<proteinExistence type="predicted"/>
<keyword evidence="2" id="KW-1185">Reference proteome</keyword>
<gene>
    <name evidence="1" type="ORF">ACFQE6_10990</name>
</gene>
<evidence type="ECO:0000313" key="1">
    <source>
        <dbReference type="EMBL" id="MFC6765493.1"/>
    </source>
</evidence>
<comment type="caution">
    <text evidence="1">The sequence shown here is derived from an EMBL/GenBank/DDBJ whole genome shotgun (WGS) entry which is preliminary data.</text>
</comment>
<sequence length="176" mass="20014">MYTREDFLEVLSRIAFEQEFANTGGKTHQLNQGKPVDVTSTARNPLAKSLLYHLRNLDADAIDDLFEVLRKRRLLPSCVDVAIDLQEWRFYGSAVTDRVLSTYPDQGTTRTYCFATLYIVAPGTRFTLAVLPLEENGFRAEREAVRTPLETAQKFQPISHLKNGVSRATDCYRHGK</sequence>
<organism evidence="1 2">
    <name type="scientific">Natrinema soli</name>
    <dbReference type="NCBI Taxonomy" id="1930624"/>
    <lineage>
        <taxon>Archaea</taxon>
        <taxon>Methanobacteriati</taxon>
        <taxon>Methanobacteriota</taxon>
        <taxon>Stenosarchaea group</taxon>
        <taxon>Halobacteria</taxon>
        <taxon>Halobacteriales</taxon>
        <taxon>Natrialbaceae</taxon>
        <taxon>Natrinema</taxon>
    </lineage>
</organism>
<dbReference type="Proteomes" id="UP001596383">
    <property type="component" value="Unassembled WGS sequence"/>
</dbReference>
<dbReference type="EMBL" id="JBHSWV010000149">
    <property type="protein sequence ID" value="MFC6765493.1"/>
    <property type="molecule type" value="Genomic_DNA"/>
</dbReference>
<dbReference type="RefSeq" id="WP_273738515.1">
    <property type="nucleotide sequence ID" value="NZ_JAQIVI010000149.1"/>
</dbReference>
<reference evidence="1 2" key="1">
    <citation type="journal article" date="2019" name="Int. J. Syst. Evol. Microbiol.">
        <title>The Global Catalogue of Microorganisms (GCM) 10K type strain sequencing project: providing services to taxonomists for standard genome sequencing and annotation.</title>
        <authorList>
            <consortium name="The Broad Institute Genomics Platform"/>
            <consortium name="The Broad Institute Genome Sequencing Center for Infectious Disease"/>
            <person name="Wu L."/>
            <person name="Ma J."/>
        </authorList>
    </citation>
    <scope>NUCLEOTIDE SEQUENCE [LARGE SCALE GENOMIC DNA]</scope>
    <source>
        <strain evidence="1 2">LMG 29247</strain>
    </source>
</reference>
<evidence type="ECO:0000313" key="2">
    <source>
        <dbReference type="Proteomes" id="UP001596383"/>
    </source>
</evidence>